<name>A0A106BHR0_THIDE</name>
<gene>
    <name evidence="2" type="ORF">ABW22_15395</name>
</gene>
<dbReference type="Gene3D" id="3.30.2390.10">
    <property type="entry name" value="TTHA1013-like"/>
    <property type="match status" value="1"/>
</dbReference>
<organism evidence="2 3">
    <name type="scientific">Thiobacillus denitrificans</name>
    <dbReference type="NCBI Taxonomy" id="36861"/>
    <lineage>
        <taxon>Bacteria</taxon>
        <taxon>Pseudomonadati</taxon>
        <taxon>Pseudomonadota</taxon>
        <taxon>Betaproteobacteria</taxon>
        <taxon>Nitrosomonadales</taxon>
        <taxon>Thiobacillaceae</taxon>
        <taxon>Thiobacillus</taxon>
    </lineage>
</organism>
<dbReference type="InterPro" id="IPR015066">
    <property type="entry name" value="DUF1902"/>
</dbReference>
<dbReference type="EMBL" id="LDUG01000053">
    <property type="protein sequence ID" value="KVW92754.1"/>
    <property type="molecule type" value="Genomic_DNA"/>
</dbReference>
<evidence type="ECO:0000313" key="2">
    <source>
        <dbReference type="EMBL" id="KVW92754.1"/>
    </source>
</evidence>
<accession>A0A106BHR0</accession>
<dbReference type="RefSeq" id="WP_059758855.1">
    <property type="nucleotide sequence ID" value="NZ_LDUG01000053.1"/>
</dbReference>
<keyword evidence="3" id="KW-1185">Reference proteome</keyword>
<dbReference type="OrthoDB" id="361917at2"/>
<comment type="caution">
    <text evidence="2">The sequence shown here is derived from an EMBL/GenBank/DDBJ whole genome shotgun (WGS) entry which is preliminary data.</text>
</comment>
<dbReference type="InterPro" id="IPR035069">
    <property type="entry name" value="TTHA1013/TTHA0281-like"/>
</dbReference>
<dbReference type="SUPFAM" id="SSF143100">
    <property type="entry name" value="TTHA1013/TTHA0281-like"/>
    <property type="match status" value="1"/>
</dbReference>
<protein>
    <recommendedName>
        <fullName evidence="1">DUF1902 domain-containing protein</fullName>
    </recommendedName>
</protein>
<proteinExistence type="predicted"/>
<dbReference type="Pfam" id="PF08972">
    <property type="entry name" value="DUF1902"/>
    <property type="match status" value="1"/>
</dbReference>
<reference evidence="2 3" key="1">
    <citation type="journal article" date="2015" name="Appl. Environ. Microbiol.">
        <title>Aerobic and Anaerobic Thiosulfate Oxidation by a Cold-Adapted, Subglacial Chemoautotroph.</title>
        <authorList>
            <person name="Harrold Z.R."/>
            <person name="Skidmore M.L."/>
            <person name="Hamilton T.L."/>
            <person name="Desch L."/>
            <person name="Amada K."/>
            <person name="van Gelder W."/>
            <person name="Glover K."/>
            <person name="Roden E.E."/>
            <person name="Boyd E.S."/>
        </authorList>
    </citation>
    <scope>NUCLEOTIDE SEQUENCE [LARGE SCALE GENOMIC DNA]</scope>
    <source>
        <strain evidence="2 3">RG</strain>
    </source>
</reference>
<feature type="domain" description="DUF1902" evidence="1">
    <location>
        <begin position="5"/>
        <end position="69"/>
    </location>
</feature>
<dbReference type="PATRIC" id="fig|36861.3.peg.2930"/>
<sequence>MQKALFIRAEWDDEASVWVATSDDVPGLATEADTLEALSTKLESLVPELLEANGYLNVGDIPFELLARKYSVAHGIHC</sequence>
<dbReference type="AlphaFoldDB" id="A0A106BHR0"/>
<evidence type="ECO:0000313" key="3">
    <source>
        <dbReference type="Proteomes" id="UP000064243"/>
    </source>
</evidence>
<evidence type="ECO:0000259" key="1">
    <source>
        <dbReference type="Pfam" id="PF08972"/>
    </source>
</evidence>
<dbReference type="Proteomes" id="UP000064243">
    <property type="component" value="Unassembled WGS sequence"/>
</dbReference>